<dbReference type="Gene3D" id="1.20.1420.10">
    <property type="entry name" value="Talin, central domain"/>
    <property type="match status" value="1"/>
</dbReference>
<dbReference type="HOGENOM" id="CLU_799540_0_0_1"/>
<reference evidence="2 3" key="1">
    <citation type="journal article" date="2011" name="PLoS Pathog.">
        <title>Endophytic Life Strategies Decoded by Genome and Transcriptome Analyses of the Mutualistic Root Symbiont Piriformospora indica.</title>
        <authorList>
            <person name="Zuccaro A."/>
            <person name="Lahrmann U."/>
            <person name="Guldener U."/>
            <person name="Langen G."/>
            <person name="Pfiffi S."/>
            <person name="Biedenkopf D."/>
            <person name="Wong P."/>
            <person name="Samans B."/>
            <person name="Grimm C."/>
            <person name="Basiewicz M."/>
            <person name="Murat C."/>
            <person name="Martin F."/>
            <person name="Kogel K.H."/>
        </authorList>
    </citation>
    <scope>NUCLEOTIDE SEQUENCE [LARGE SCALE GENOMIC DNA]</scope>
    <source>
        <strain evidence="2 3">DSM 11827</strain>
    </source>
</reference>
<sequence>MDAAVQTRLQTALREVDKGLSILQQRSGKSGLDSTPALDILRKDYLGIISLIYSYTTRLWIALGKQPPTPSAAGPTLEELTKHTSSLYGCVLAFGATHGKAFSDEVEQGALGILQSMSALFREYSSAKNGGESMQMTASVHEACDKARNLSIDSREAVLKRWKVDSESLKDAIKEVYNLLDQDNEEDAEDGWDELVDADDMVDQSLSEQDRMVVKKVATVLEKLSAFRKHFQKTLLAGNSPLRLTPSTYDQYLEATQVEIPLIDEIVGCLDPPMEVEALKTHLMELSKSLEALLRTLETDPDTMTRTMESIKLDADPEGDPIGSRPRADISNLEAKIRDVVLTIQSI</sequence>
<dbReference type="GO" id="GO:0005634">
    <property type="term" value="C:nucleus"/>
    <property type="evidence" value="ECO:0007669"/>
    <property type="project" value="TreeGrafter"/>
</dbReference>
<dbReference type="Gene3D" id="1.20.1410.10">
    <property type="entry name" value="I/LWEQ domain"/>
    <property type="match status" value="1"/>
</dbReference>
<gene>
    <name evidence="2" type="ORF">PIIN_01735</name>
</gene>
<dbReference type="OMA" id="CTACINQ"/>
<comment type="caution">
    <text evidence="2">The sequence shown here is derived from an EMBL/GenBank/DDBJ whole genome shotgun (WGS) entry which is preliminary data.</text>
</comment>
<protein>
    <recommendedName>
        <fullName evidence="1">Cyclin-D1-binding protein 1-like N-terminal domain-containing protein</fullName>
    </recommendedName>
</protein>
<feature type="domain" description="Cyclin-D1-binding protein 1-like N-terminal" evidence="1">
    <location>
        <begin position="50"/>
        <end position="181"/>
    </location>
</feature>
<evidence type="ECO:0000313" key="2">
    <source>
        <dbReference type="EMBL" id="CCA78060.1"/>
    </source>
</evidence>
<keyword evidence="3" id="KW-1185">Reference proteome</keyword>
<organism evidence="2 3">
    <name type="scientific">Serendipita indica (strain DSM 11827)</name>
    <name type="common">Root endophyte fungus</name>
    <name type="synonym">Piriformospora indica</name>
    <dbReference type="NCBI Taxonomy" id="1109443"/>
    <lineage>
        <taxon>Eukaryota</taxon>
        <taxon>Fungi</taxon>
        <taxon>Dikarya</taxon>
        <taxon>Basidiomycota</taxon>
        <taxon>Agaricomycotina</taxon>
        <taxon>Agaricomycetes</taxon>
        <taxon>Sebacinales</taxon>
        <taxon>Serendipitaceae</taxon>
        <taxon>Serendipita</taxon>
    </lineage>
</organism>
<dbReference type="STRING" id="1109443.G4U396"/>
<evidence type="ECO:0000259" key="1">
    <source>
        <dbReference type="Pfam" id="PF13324"/>
    </source>
</evidence>
<dbReference type="Pfam" id="PF13324">
    <property type="entry name" value="GCIP_N"/>
    <property type="match status" value="1"/>
</dbReference>
<dbReference type="InterPro" id="IPR026907">
    <property type="entry name" value="GCIP-like"/>
</dbReference>
<dbReference type="PANTHER" id="PTHR15492">
    <property type="entry name" value="CYCLIN D1-BINDING PROTEIN 1"/>
    <property type="match status" value="1"/>
</dbReference>
<dbReference type="eggNOG" id="ENOG502S4SZ">
    <property type="taxonomic scope" value="Eukaryota"/>
</dbReference>
<dbReference type="AlphaFoldDB" id="G4U396"/>
<dbReference type="PANTHER" id="PTHR15492:SF1">
    <property type="entry name" value="CYCLIN-D1-BINDING PROTEIN 1"/>
    <property type="match status" value="1"/>
</dbReference>
<dbReference type="InParanoid" id="G4U396"/>
<accession>G4U396</accession>
<evidence type="ECO:0000313" key="3">
    <source>
        <dbReference type="Proteomes" id="UP000007148"/>
    </source>
</evidence>
<name>G4U396_SERID</name>
<dbReference type="EMBL" id="CAFZ01001883">
    <property type="protein sequence ID" value="CCA78060.1"/>
    <property type="molecule type" value="Genomic_DNA"/>
</dbReference>
<dbReference type="InterPro" id="IPR049317">
    <property type="entry name" value="GCIP-like_N"/>
</dbReference>
<proteinExistence type="predicted"/>
<dbReference type="OrthoDB" id="41588at2759"/>
<dbReference type="Proteomes" id="UP000007148">
    <property type="component" value="Unassembled WGS sequence"/>
</dbReference>